<dbReference type="CDD" id="cd16443">
    <property type="entry name" value="LplA"/>
    <property type="match status" value="1"/>
</dbReference>
<dbReference type="GeneID" id="13013661"/>
<proteinExistence type="predicted"/>
<dbReference type="Pfam" id="PF21948">
    <property type="entry name" value="LplA-B_cat"/>
    <property type="match status" value="1"/>
</dbReference>
<reference evidence="3 4" key="1">
    <citation type="journal article" date="2012" name="J. Bacteriol.">
        <title>Complete genome sequence of the hyperthermophilic cellulolytic Crenarchaeon 'Thermogladius cellulolyticus' 1633.</title>
        <authorList>
            <person name="Mardanov A.V."/>
            <person name="Kochetkova T.V."/>
            <person name="Beletsky A.V."/>
            <person name="Bonch-Osmolovskaya E.A."/>
            <person name="Ravin N.V."/>
            <person name="Skryabin K.G."/>
        </authorList>
    </citation>
    <scope>NUCLEOTIDE SEQUENCE [LARGE SCALE GENOMIC DNA]</scope>
    <source>
        <strain evidence="4">DSM 22663 / VKM B-2946 / 1633</strain>
    </source>
</reference>
<organism evidence="3 4">
    <name type="scientific">Thermogladius calderae (strain DSM 22663 / VKM B-2946 / 1633)</name>
    <dbReference type="NCBI Taxonomy" id="1184251"/>
    <lineage>
        <taxon>Archaea</taxon>
        <taxon>Thermoproteota</taxon>
        <taxon>Thermoprotei</taxon>
        <taxon>Desulfurococcales</taxon>
        <taxon>Desulfurococcaceae</taxon>
        <taxon>Thermogladius</taxon>
    </lineage>
</organism>
<dbReference type="InterPro" id="IPR045864">
    <property type="entry name" value="aa-tRNA-synth_II/BPL/LPL"/>
</dbReference>
<protein>
    <submittedName>
        <fullName evidence="3">Lipoate protein ligase related protein</fullName>
    </submittedName>
</protein>
<gene>
    <name evidence="3" type="ordered locus">TCELL_1337</name>
</gene>
<dbReference type="PANTHER" id="PTHR12561">
    <property type="entry name" value="LIPOATE-PROTEIN LIGASE"/>
    <property type="match status" value="1"/>
</dbReference>
<dbReference type="GO" id="GO:0009249">
    <property type="term" value="P:protein lipoylation"/>
    <property type="evidence" value="ECO:0007669"/>
    <property type="project" value="InterPro"/>
</dbReference>
<dbReference type="GO" id="GO:0016874">
    <property type="term" value="F:ligase activity"/>
    <property type="evidence" value="ECO:0007669"/>
    <property type="project" value="UniProtKB-KW"/>
</dbReference>
<dbReference type="InterPro" id="IPR004562">
    <property type="entry name" value="LipoylTrfase_LipoateP_Ligase"/>
</dbReference>
<dbReference type="STRING" id="1184251.TCELL_1337"/>
<dbReference type="KEGG" id="thg:TCELL_1337"/>
<dbReference type="GO" id="GO:0005737">
    <property type="term" value="C:cytoplasm"/>
    <property type="evidence" value="ECO:0007669"/>
    <property type="project" value="TreeGrafter"/>
</dbReference>
<dbReference type="PANTHER" id="PTHR12561:SF3">
    <property type="entry name" value="LIPOYLTRANSFERASE 1, MITOCHONDRIAL"/>
    <property type="match status" value="1"/>
</dbReference>
<dbReference type="GO" id="GO:0017118">
    <property type="term" value="F:lipoyltransferase activity"/>
    <property type="evidence" value="ECO:0007669"/>
    <property type="project" value="TreeGrafter"/>
</dbReference>
<dbReference type="SUPFAM" id="SSF55681">
    <property type="entry name" value="Class II aaRS and biotin synthetases"/>
    <property type="match status" value="1"/>
</dbReference>
<dbReference type="OrthoDB" id="43646at2157"/>
<dbReference type="RefSeq" id="WP_014738009.1">
    <property type="nucleotide sequence ID" value="NC_017954.1"/>
</dbReference>
<dbReference type="InParanoid" id="I3TG71"/>
<accession>I3TG71</accession>
<dbReference type="eggNOG" id="arCOG01939">
    <property type="taxonomic scope" value="Archaea"/>
</dbReference>
<evidence type="ECO:0000256" key="1">
    <source>
        <dbReference type="ARBA" id="ARBA00005085"/>
    </source>
</evidence>
<dbReference type="FunCoup" id="I3TG71">
    <property type="interactions" value="59"/>
</dbReference>
<name>I3TG71_THEC1</name>
<dbReference type="Gene3D" id="3.30.930.10">
    <property type="entry name" value="Bira Bifunctional Protein, Domain 2"/>
    <property type="match status" value="1"/>
</dbReference>
<evidence type="ECO:0000313" key="3">
    <source>
        <dbReference type="EMBL" id="AFK51759.1"/>
    </source>
</evidence>
<dbReference type="InterPro" id="IPR004143">
    <property type="entry name" value="BPL_LPL_catalytic"/>
</dbReference>
<dbReference type="EMBL" id="CP003531">
    <property type="protein sequence ID" value="AFK51759.1"/>
    <property type="molecule type" value="Genomic_DNA"/>
</dbReference>
<keyword evidence="4" id="KW-1185">Reference proteome</keyword>
<comment type="pathway">
    <text evidence="1">Protein modification; protein lipoylation via exogenous pathway; protein N(6)-(lipoyl)lysine from lipoate: step 2/2.</text>
</comment>
<feature type="domain" description="BPL/LPL catalytic" evidence="2">
    <location>
        <begin position="14"/>
        <end position="214"/>
    </location>
</feature>
<sequence>MGRLRVLFYETPDNPFYSLAFEEAIFQSVMRGADTTLRFWRHSNAVIIGYFQKADEEVNIEYARKMNISIARRFTGGGAVYHDLGCLLWTVATRGPEKGSVSYLYDHLLEGFVNALRRLGFTAARENVNDVVVTIGDKSFKVSGAAGSFRGGAYLLHGTLLLNTNLEVLSRVLRVSKAKLADKKVSDVKYRVTNLANLNHSIGVPDVVKAVVESYSELLGLDPYYDLPSREEVDLARRLYEAKYSRAEWNLLRMPHSYFESASTT</sequence>
<keyword evidence="3" id="KW-0436">Ligase</keyword>
<dbReference type="Proteomes" id="UP000005270">
    <property type="component" value="Chromosome"/>
</dbReference>
<dbReference type="AlphaFoldDB" id="I3TG71"/>
<evidence type="ECO:0000313" key="4">
    <source>
        <dbReference type="Proteomes" id="UP000005270"/>
    </source>
</evidence>
<evidence type="ECO:0000259" key="2">
    <source>
        <dbReference type="Pfam" id="PF21948"/>
    </source>
</evidence>
<dbReference type="UniPathway" id="UPA00537">
    <property type="reaction ID" value="UER00595"/>
</dbReference>
<dbReference type="HOGENOM" id="CLU_022986_0_0_2"/>